<accession>X1K8T6</accession>
<feature type="non-terminal residue" evidence="1">
    <location>
        <position position="1"/>
    </location>
</feature>
<gene>
    <name evidence="1" type="ORF">S03H2_67174</name>
</gene>
<dbReference type="AlphaFoldDB" id="X1K8T6"/>
<name>X1K8T6_9ZZZZ</name>
<evidence type="ECO:0000313" key="1">
    <source>
        <dbReference type="EMBL" id="GAH86669.1"/>
    </source>
</evidence>
<dbReference type="EMBL" id="BARU01043937">
    <property type="protein sequence ID" value="GAH86669.1"/>
    <property type="molecule type" value="Genomic_DNA"/>
</dbReference>
<comment type="caution">
    <text evidence="1">The sequence shown here is derived from an EMBL/GenBank/DDBJ whole genome shotgun (WGS) entry which is preliminary data.</text>
</comment>
<organism evidence="1">
    <name type="scientific">marine sediment metagenome</name>
    <dbReference type="NCBI Taxonomy" id="412755"/>
    <lineage>
        <taxon>unclassified sequences</taxon>
        <taxon>metagenomes</taxon>
        <taxon>ecological metagenomes</taxon>
    </lineage>
</organism>
<proteinExistence type="predicted"/>
<sequence>PFSLLQYPLYGIYGIILALRTPIDTLGGWVAGVVIKLLSILSTWDIAEFFKDIFEAAVNAWNWVKLAWTYIWQIVNVWWDTVTDTVLGWIDVAKQVALDLIAGIQIGLNLVMAAWLNFWRTTLPTLASWTGVASLIDSTLKTWFCY</sequence>
<reference evidence="1" key="1">
    <citation type="journal article" date="2014" name="Front. Microbiol.">
        <title>High frequency of phylogenetically diverse reductive dehalogenase-homologous genes in deep subseafloor sedimentary metagenomes.</title>
        <authorList>
            <person name="Kawai M."/>
            <person name="Futagami T."/>
            <person name="Toyoda A."/>
            <person name="Takaki Y."/>
            <person name="Nishi S."/>
            <person name="Hori S."/>
            <person name="Arai W."/>
            <person name="Tsubouchi T."/>
            <person name="Morono Y."/>
            <person name="Uchiyama I."/>
            <person name="Ito T."/>
            <person name="Fujiyama A."/>
            <person name="Inagaki F."/>
            <person name="Takami H."/>
        </authorList>
    </citation>
    <scope>NUCLEOTIDE SEQUENCE</scope>
    <source>
        <strain evidence="1">Expedition CK06-06</strain>
    </source>
</reference>
<protein>
    <submittedName>
        <fullName evidence="1">Uncharacterized protein</fullName>
    </submittedName>
</protein>